<gene>
    <name evidence="1" type="ORF">FHR90_000238</name>
    <name evidence="2" type="ORF">HUK83_04045</name>
</gene>
<dbReference type="RefSeq" id="WP_176622250.1">
    <property type="nucleotide sequence ID" value="NZ_JABXXQ010000042.1"/>
</dbReference>
<dbReference type="Gene3D" id="3.40.50.1110">
    <property type="entry name" value="SGNH hydrolase"/>
    <property type="match status" value="1"/>
</dbReference>
<dbReference type="NCBIfam" id="TIGR01681">
    <property type="entry name" value="HAD-SF-IIIC"/>
    <property type="match status" value="1"/>
</dbReference>
<dbReference type="GO" id="GO:0016788">
    <property type="term" value="F:hydrolase activity, acting on ester bonds"/>
    <property type="evidence" value="ECO:0007669"/>
    <property type="project" value="UniProtKB-ARBA"/>
</dbReference>
<reference evidence="2 4" key="1">
    <citation type="submission" date="2020-06" db="EMBL/GenBank/DDBJ databases">
        <title>Description of novel acetic acid bacteria.</title>
        <authorList>
            <person name="Sombolestani A."/>
        </authorList>
    </citation>
    <scope>NUCLEOTIDE SEQUENCE [LARGE SCALE GENOMIC DNA]</scope>
    <source>
        <strain evidence="2 4">LMG 26838</strain>
    </source>
</reference>
<accession>A0A839UYF6</accession>
<comment type="caution">
    <text evidence="1">The sequence shown here is derived from an EMBL/GenBank/DDBJ whole genome shotgun (WGS) entry which is preliminary data.</text>
</comment>
<dbReference type="InterPro" id="IPR010033">
    <property type="entry name" value="HAD_SF_ppase_IIIC"/>
</dbReference>
<dbReference type="InterPro" id="IPR036514">
    <property type="entry name" value="SGNH_hydro_sf"/>
</dbReference>
<sequence length="578" mass="62509">MPQTLQHALNGRPQPTAVEIFTHGTRLLKSAGPSDLRIVVAGSSTIDMVARAVAVATALEGRTSEIIISPFGAWQQEALDPMSSLRRGGADILVLVNDWRDLVTPMRLDATLDEVRTAVAAKVKSFRVVWDALVTTGVRVIQHLPAEPLARYAGIAERRLPASPLSQMRLAIDALLDAGPEIIFLDMAGLVVDPRAWYGAKLTFGQQALPEYVARMRGALRTATSRAKKVLALDLDNTLWGGVIGDDGVSGIKLGPETPTGSAFTAFQAYVKALAARGIILAVCSKNEPEIAETGLSHPHSLLQRSDFAAFECSWSDKAGGLRRIAQALNVGIDSIVFADDNPVECALVREMLPEVAVVELGGDPAVFIEKLDAGCWFDSQGLSREDFARGALYQARAEASAAQASSGDLGSFLASLDMKGVARPAQADELARVAQLEGKTNQFNLTTRRYDQAQVAAFAERDDAVVLVGYLADKFGDHGLVSTVIGVKDGDALSIESWLMSCRVFSRTFEHYVMREILVTAGRLGARRVVGRYERTSKNDVVADLYDRLGFKRIGEDVWERAVDRDATDLETCITAR</sequence>
<dbReference type="Proteomes" id="UP000557688">
    <property type="component" value="Unassembled WGS sequence"/>
</dbReference>
<dbReference type="EMBL" id="JABXXQ010000042">
    <property type="protein sequence ID" value="NVN29508.1"/>
    <property type="molecule type" value="Genomic_DNA"/>
</dbReference>
<reference evidence="1 3" key="2">
    <citation type="submission" date="2020-08" db="EMBL/GenBank/DDBJ databases">
        <title>Genomic Encyclopedia of Type Strains, Phase III (KMG-III): the genomes of soil and plant-associated and newly described type strains.</title>
        <authorList>
            <person name="Whitman W."/>
        </authorList>
    </citation>
    <scope>NUCLEOTIDE SEQUENCE [LARGE SCALE GENOMIC DNA]</scope>
    <source>
        <strain evidence="1 3">CECT 8088</strain>
    </source>
</reference>
<dbReference type="AlphaFoldDB" id="A0A839UYF6"/>
<dbReference type="Gene3D" id="3.40.50.1000">
    <property type="entry name" value="HAD superfamily/HAD-like"/>
    <property type="match status" value="1"/>
</dbReference>
<proteinExistence type="predicted"/>
<organism evidence="1 3">
    <name type="scientific">Endobacter medicaginis</name>
    <dbReference type="NCBI Taxonomy" id="1181271"/>
    <lineage>
        <taxon>Bacteria</taxon>
        <taxon>Pseudomonadati</taxon>
        <taxon>Pseudomonadota</taxon>
        <taxon>Alphaproteobacteria</taxon>
        <taxon>Acetobacterales</taxon>
        <taxon>Acetobacteraceae</taxon>
        <taxon>Endobacter</taxon>
    </lineage>
</organism>
<name>A0A839UYF6_9PROT</name>
<dbReference type="NCBIfam" id="TIGR01686">
    <property type="entry name" value="FkbH"/>
    <property type="match status" value="1"/>
</dbReference>
<dbReference type="SUPFAM" id="SSF56784">
    <property type="entry name" value="HAD-like"/>
    <property type="match status" value="1"/>
</dbReference>
<keyword evidence="3" id="KW-1185">Reference proteome</keyword>
<dbReference type="EMBL" id="JACHXV010000001">
    <property type="protein sequence ID" value="MBB3172432.1"/>
    <property type="molecule type" value="Genomic_DNA"/>
</dbReference>
<dbReference type="InterPro" id="IPR023214">
    <property type="entry name" value="HAD_sf"/>
</dbReference>
<dbReference type="InterPro" id="IPR036412">
    <property type="entry name" value="HAD-like_sf"/>
</dbReference>
<dbReference type="InterPro" id="IPR010037">
    <property type="entry name" value="FkbH_domain"/>
</dbReference>
<evidence type="ECO:0000313" key="1">
    <source>
        <dbReference type="EMBL" id="MBB3172432.1"/>
    </source>
</evidence>
<evidence type="ECO:0000313" key="2">
    <source>
        <dbReference type="EMBL" id="NVN29508.1"/>
    </source>
</evidence>
<protein>
    <submittedName>
        <fullName evidence="1">FkbH-like protein</fullName>
    </submittedName>
    <submittedName>
        <fullName evidence="2">HAD-IIIC family phosphatase</fullName>
    </submittedName>
</protein>
<evidence type="ECO:0000313" key="3">
    <source>
        <dbReference type="Proteomes" id="UP000557688"/>
    </source>
</evidence>
<dbReference type="Proteomes" id="UP000565205">
    <property type="component" value="Unassembled WGS sequence"/>
</dbReference>
<evidence type="ECO:0000313" key="4">
    <source>
        <dbReference type="Proteomes" id="UP000565205"/>
    </source>
</evidence>